<dbReference type="InterPro" id="IPR050695">
    <property type="entry name" value="N-acetylmuramoyl_amidase_3"/>
</dbReference>
<dbReference type="Pfam" id="PF01520">
    <property type="entry name" value="Amidase_3"/>
    <property type="match status" value="1"/>
</dbReference>
<evidence type="ECO:0000256" key="2">
    <source>
        <dbReference type="ARBA" id="ARBA00004418"/>
    </source>
</evidence>
<dbReference type="GO" id="GO:0009253">
    <property type="term" value="P:peptidoglycan catabolic process"/>
    <property type="evidence" value="ECO:0007669"/>
    <property type="project" value="InterPro"/>
</dbReference>
<name>A0A2Z6IC37_9BURK</name>
<dbReference type="Gene3D" id="3.40.630.40">
    <property type="entry name" value="Zn-dependent exopeptidases"/>
    <property type="match status" value="1"/>
</dbReference>
<evidence type="ECO:0000259" key="11">
    <source>
        <dbReference type="SMART" id="SM00646"/>
    </source>
</evidence>
<keyword evidence="7" id="KW-0378">Hydrolase</keyword>
<feature type="region of interest" description="Disordered" evidence="10">
    <location>
        <begin position="175"/>
        <end position="234"/>
    </location>
</feature>
<dbReference type="EC" id="3.5.1.28" evidence="4"/>
<dbReference type="GO" id="GO:0071555">
    <property type="term" value="P:cell wall organization"/>
    <property type="evidence" value="ECO:0007669"/>
    <property type="project" value="UniProtKB-KW"/>
</dbReference>
<gene>
    <name evidence="12" type="primary">amiC</name>
    <name evidence="12" type="ORF">SUTMEG_20460</name>
</gene>
<dbReference type="OrthoDB" id="9806267at2"/>
<keyword evidence="6" id="KW-0574">Periplasm</keyword>
<dbReference type="FunFam" id="3.40.630.40:FF:000001">
    <property type="entry name" value="N-acetylmuramoyl-L-alanine amidase"/>
    <property type="match status" value="1"/>
</dbReference>
<accession>A0A2Z6IC37</accession>
<evidence type="ECO:0000256" key="7">
    <source>
        <dbReference type="ARBA" id="ARBA00022801"/>
    </source>
</evidence>
<dbReference type="GO" id="GO:0030288">
    <property type="term" value="C:outer membrane-bounded periplasmic space"/>
    <property type="evidence" value="ECO:0007669"/>
    <property type="project" value="TreeGrafter"/>
</dbReference>
<evidence type="ECO:0000256" key="8">
    <source>
        <dbReference type="ARBA" id="ARBA00023316"/>
    </source>
</evidence>
<dbReference type="KEGG" id="sutt:SUTMEG_20460"/>
<dbReference type="SMART" id="SM00646">
    <property type="entry name" value="Ami_3"/>
    <property type="match status" value="1"/>
</dbReference>
<dbReference type="PANTHER" id="PTHR30404">
    <property type="entry name" value="N-ACETYLMURAMOYL-L-ALANINE AMIDASE"/>
    <property type="match status" value="1"/>
</dbReference>
<dbReference type="SUPFAM" id="SSF53187">
    <property type="entry name" value="Zn-dependent exopeptidases"/>
    <property type="match status" value="1"/>
</dbReference>
<proteinExistence type="inferred from homology"/>
<dbReference type="Pfam" id="PF11741">
    <property type="entry name" value="AMIN"/>
    <property type="match status" value="1"/>
</dbReference>
<keyword evidence="8" id="KW-0961">Cell wall biogenesis/degradation</keyword>
<evidence type="ECO:0000256" key="5">
    <source>
        <dbReference type="ARBA" id="ARBA00022729"/>
    </source>
</evidence>
<dbReference type="CDD" id="cd02696">
    <property type="entry name" value="MurNAc-LAA"/>
    <property type="match status" value="1"/>
</dbReference>
<comment type="catalytic activity">
    <reaction evidence="1">
        <text>Hydrolyzes the link between N-acetylmuramoyl residues and L-amino acid residues in certain cell-wall glycopeptides.</text>
        <dbReference type="EC" id="3.5.1.28"/>
    </reaction>
</comment>
<evidence type="ECO:0000256" key="6">
    <source>
        <dbReference type="ARBA" id="ARBA00022764"/>
    </source>
</evidence>
<dbReference type="EMBL" id="AP018786">
    <property type="protein sequence ID" value="BBF24155.1"/>
    <property type="molecule type" value="Genomic_DNA"/>
</dbReference>
<feature type="domain" description="MurNAc-LAA" evidence="11">
    <location>
        <begin position="276"/>
        <end position="431"/>
    </location>
</feature>
<dbReference type="AlphaFoldDB" id="A0A2Z6IC37"/>
<dbReference type="Proteomes" id="UP000271003">
    <property type="component" value="Chromosome"/>
</dbReference>
<dbReference type="RefSeq" id="WP_146251479.1">
    <property type="nucleotide sequence ID" value="NZ_AP018786.1"/>
</dbReference>
<evidence type="ECO:0000256" key="4">
    <source>
        <dbReference type="ARBA" id="ARBA00011901"/>
    </source>
</evidence>
<comment type="subcellular location">
    <subcellularLocation>
        <location evidence="2">Periplasm</location>
    </subcellularLocation>
</comment>
<evidence type="ECO:0000256" key="10">
    <source>
        <dbReference type="SAM" id="MobiDB-lite"/>
    </source>
</evidence>
<evidence type="ECO:0000313" key="13">
    <source>
        <dbReference type="Proteomes" id="UP000271003"/>
    </source>
</evidence>
<evidence type="ECO:0000256" key="1">
    <source>
        <dbReference type="ARBA" id="ARBA00001561"/>
    </source>
</evidence>
<dbReference type="Gene3D" id="2.60.40.3500">
    <property type="match status" value="1"/>
</dbReference>
<sequence>MNLERRRLMQAAAGSLLLSLAPVDIAWGAKMIAVRMWPAEEYTRVTLESDSPLKYRHFFVRSAKPIRLVVDIDGLQLTESLKRQIAAVKPDDPYIASMRIGQYKPGTVRLVMDLKTEVKPEVFLLKPFANYQYRLVFDIYPEHPRDSIGQILASRDDTDILSAPSEEDPLASVLESLGKDTSPPPAKPANGGTAGKPSGGKKPAPSKKPSRPELVIVVDPGHGGEDPGAIGRRKTQEKTVVLQIARRLAKLIEAEPGMKAILTRNSDHFVSLGGRVAIARKARAHLLVSIHADAWVKASARGSSVFALSQKGATSAAARWLAKSQNESDMIGGVNFKDVDRQVASVLVDMTSNWTIGYSLGLGTAVLQEIKGINRLHKNHVEQAGFAVLKGQGIPSILVETAFISNPEEEKLLRSGTHQQKIARAIFTGIKKQLAADSTLLN</sequence>
<reference evidence="12 13" key="1">
    <citation type="journal article" date="2018" name="Int. J. Syst. Evol. Microbiol.">
        <title>Mesosutterella multiformis gen. nov., sp. nov., a member of the family Sutterellaceae and Sutterella megalosphaeroides sp. nov., isolated from human faeces.</title>
        <authorList>
            <person name="Sakamoto M."/>
            <person name="Ikeyama N."/>
            <person name="Kunihiro T."/>
            <person name="Iino T."/>
            <person name="Yuki M."/>
            <person name="Ohkuma M."/>
        </authorList>
    </citation>
    <scope>NUCLEOTIDE SEQUENCE [LARGE SCALE GENOMIC DNA]</scope>
    <source>
        <strain evidence="12 13">6FBBBH3</strain>
    </source>
</reference>
<protein>
    <recommendedName>
        <fullName evidence="9">N-acetylmuramoyl-L-alanine amidase AmiC</fullName>
        <ecNumber evidence="4">3.5.1.28</ecNumber>
    </recommendedName>
</protein>
<evidence type="ECO:0000256" key="9">
    <source>
        <dbReference type="ARBA" id="ARBA00074581"/>
    </source>
</evidence>
<organism evidence="12 13">
    <name type="scientific">Sutterella megalosphaeroides</name>
    <dbReference type="NCBI Taxonomy" id="2494234"/>
    <lineage>
        <taxon>Bacteria</taxon>
        <taxon>Pseudomonadati</taxon>
        <taxon>Pseudomonadota</taxon>
        <taxon>Betaproteobacteria</taxon>
        <taxon>Burkholderiales</taxon>
        <taxon>Sutterellaceae</taxon>
        <taxon>Sutterella</taxon>
    </lineage>
</organism>
<dbReference type="InterPro" id="IPR021731">
    <property type="entry name" value="AMIN_dom"/>
</dbReference>
<dbReference type="PANTHER" id="PTHR30404:SF0">
    <property type="entry name" value="N-ACETYLMURAMOYL-L-ALANINE AMIDASE AMIC"/>
    <property type="match status" value="1"/>
</dbReference>
<comment type="similarity">
    <text evidence="3">Belongs to the N-acetylmuramoyl-L-alanine amidase 3 family.</text>
</comment>
<evidence type="ECO:0000313" key="12">
    <source>
        <dbReference type="EMBL" id="BBF24155.1"/>
    </source>
</evidence>
<dbReference type="InterPro" id="IPR002508">
    <property type="entry name" value="MurNAc-LAA_cat"/>
</dbReference>
<keyword evidence="13" id="KW-1185">Reference proteome</keyword>
<dbReference type="GO" id="GO:0008745">
    <property type="term" value="F:N-acetylmuramoyl-L-alanine amidase activity"/>
    <property type="evidence" value="ECO:0007669"/>
    <property type="project" value="UniProtKB-EC"/>
</dbReference>
<evidence type="ECO:0000256" key="3">
    <source>
        <dbReference type="ARBA" id="ARBA00010860"/>
    </source>
</evidence>
<keyword evidence="5" id="KW-0732">Signal</keyword>